<gene>
    <name evidence="1" type="ORF">C4N23_00465</name>
</gene>
<name>A0A329USK0_9FIRM</name>
<evidence type="ECO:0000313" key="2">
    <source>
        <dbReference type="Proteomes" id="UP000250429"/>
    </source>
</evidence>
<dbReference type="AlphaFoldDB" id="A0A329USK0"/>
<comment type="caution">
    <text evidence="1">The sequence shown here is derived from an EMBL/GenBank/DDBJ whole genome shotgun (WGS) entry which is preliminary data.</text>
</comment>
<evidence type="ECO:0000313" key="1">
    <source>
        <dbReference type="EMBL" id="RAW63523.1"/>
    </source>
</evidence>
<proteinExistence type="predicted"/>
<organism evidence="1 2">
    <name type="scientific">Faecalibacterium hattorii</name>
    <dbReference type="NCBI Taxonomy" id="2935520"/>
    <lineage>
        <taxon>Bacteria</taxon>
        <taxon>Bacillati</taxon>
        <taxon>Bacillota</taxon>
        <taxon>Clostridia</taxon>
        <taxon>Eubacteriales</taxon>
        <taxon>Oscillospiraceae</taxon>
        <taxon>Faecalibacterium</taxon>
    </lineage>
</organism>
<sequence length="183" mass="21593">MILTKMTEQYYDWLYKIVCGEWEPRNLSFHRLLMFLYNRRYIPACEMDVCRATDGINLRYRFATENDIPYAQVMDTFNGVPCSLLEMMVALALRIEEHIMEDAAAGNRVGQWFWNMVVSLGLAAMDDNRFSEERAVSIINRFDHRDYQPNGAGGLFTLSHPTEDMRQLDIWYQLMAYLNENEF</sequence>
<reference evidence="1 2" key="1">
    <citation type="submission" date="2018-02" db="EMBL/GenBank/DDBJ databases">
        <title>Complete genome sequencing of Faecalibacterium prausnitzii strains isolated from the human gut.</title>
        <authorList>
            <person name="Fitzgerald B.C."/>
            <person name="Shkoporov A.N."/>
            <person name="Ross P.R."/>
            <person name="Hill C."/>
        </authorList>
    </citation>
    <scope>NUCLEOTIDE SEQUENCE [LARGE SCALE GENOMIC DNA]</scope>
    <source>
        <strain evidence="1 2">APC922/41-1</strain>
    </source>
</reference>
<keyword evidence="2" id="KW-1185">Reference proteome</keyword>
<dbReference type="Proteomes" id="UP000250429">
    <property type="component" value="Unassembled WGS sequence"/>
</dbReference>
<accession>A0A329USK0</accession>
<dbReference type="RefSeq" id="WP_112143279.1">
    <property type="nucleotide sequence ID" value="NZ_PRLC01000001.1"/>
</dbReference>
<protein>
    <submittedName>
        <fullName evidence="1">Uncharacterized protein</fullName>
    </submittedName>
</protein>
<dbReference type="EMBL" id="PRLC01000001">
    <property type="protein sequence ID" value="RAW63523.1"/>
    <property type="molecule type" value="Genomic_DNA"/>
</dbReference>